<dbReference type="InterPro" id="IPR056778">
    <property type="entry name" value="UPF0261_C"/>
</dbReference>
<sequence>MKQKTVAILGTLDTKGEEFAYLRRRIESSGVGTIVIDSGVLGTPAFAADVSRDEVARAGGHAIEELVSARDRGKSIAVMAEGAAAVVRRLFGEGKIEGLISLGGTAGTSIAALAMQTLPSGFPKVIVSTVASGNTRPYVGTKDIVMLHSIVDIAGLNRLSRRILANAAAAISGMVVQDEIENGEGRPLVGATMFGVTTPCVTAARQILEQRGFEVLVFHATGTGGQALEELVDDDYFAGVLDITTTELADELAGGVLSAGPHRLEAAARNGVPQVVCPGAIDMVNFGPLDSVPERYKHRKLYVHNPNVTLMRTTPEECAALGRITAEKLNLSRGSVHVLIPLRGFSAIDSPGQPFYWPEADRSYLEALKNRLASKIQLIEIDAHINDEIFAREAANTLLEAIKKTESHRLERTPEARRAFR</sequence>
<dbReference type="CDD" id="cd15488">
    <property type="entry name" value="Tm-1-like"/>
    <property type="match status" value="1"/>
</dbReference>
<dbReference type="InterPro" id="IPR044122">
    <property type="entry name" value="UPF0261_N"/>
</dbReference>
<dbReference type="Pfam" id="PF23189">
    <property type="entry name" value="UPF0261_C"/>
    <property type="match status" value="1"/>
</dbReference>
<evidence type="ECO:0000313" key="4">
    <source>
        <dbReference type="Proteomes" id="UP000239735"/>
    </source>
</evidence>
<accession>A0A2N9LCM4</accession>
<dbReference type="InterPro" id="IPR051353">
    <property type="entry name" value="Tobamovirus_resist_UPF0261"/>
</dbReference>
<dbReference type="OrthoDB" id="9776369at2"/>
<organism evidence="3 4">
    <name type="scientific">Candidatus Sulfuritelmatomonas gaucii</name>
    <dbReference type="NCBI Taxonomy" id="2043161"/>
    <lineage>
        <taxon>Bacteria</taxon>
        <taxon>Pseudomonadati</taxon>
        <taxon>Acidobacteriota</taxon>
        <taxon>Terriglobia</taxon>
        <taxon>Terriglobales</taxon>
        <taxon>Acidobacteriaceae</taxon>
        <taxon>Candidatus Sulfuritelmatomonas</taxon>
    </lineage>
</organism>
<dbReference type="AlphaFoldDB" id="A0A2N9LCM4"/>
<feature type="domain" description="UPF0261" evidence="2">
    <location>
        <begin position="186"/>
        <end position="401"/>
    </location>
</feature>
<dbReference type="InterPro" id="IPR008322">
    <property type="entry name" value="UPF0261"/>
</dbReference>
<feature type="domain" description="UPF0261" evidence="1">
    <location>
        <begin position="4"/>
        <end position="177"/>
    </location>
</feature>
<dbReference type="EMBL" id="OKRB01000086">
    <property type="protein sequence ID" value="SPE20804.1"/>
    <property type="molecule type" value="Genomic_DNA"/>
</dbReference>
<name>A0A2N9LCM4_9BACT</name>
<evidence type="ECO:0000259" key="2">
    <source>
        <dbReference type="Pfam" id="PF23189"/>
    </source>
</evidence>
<protein>
    <submittedName>
        <fullName evidence="3">Uncharacterized protein</fullName>
    </submittedName>
</protein>
<evidence type="ECO:0000313" key="3">
    <source>
        <dbReference type="EMBL" id="SPE20804.1"/>
    </source>
</evidence>
<dbReference type="Pfam" id="PF06792">
    <property type="entry name" value="UPF0261"/>
    <property type="match status" value="1"/>
</dbReference>
<dbReference type="Proteomes" id="UP000239735">
    <property type="component" value="Unassembled WGS sequence"/>
</dbReference>
<dbReference type="PIRSF" id="PIRSF033271">
    <property type="entry name" value="UCP033271"/>
    <property type="match status" value="1"/>
</dbReference>
<gene>
    <name evidence="3" type="ORF">SBA5_30009</name>
</gene>
<dbReference type="Gene3D" id="3.40.50.12030">
    <property type="entry name" value="Uncharacterised protein family UPF0261, NC domain"/>
    <property type="match status" value="1"/>
</dbReference>
<dbReference type="PANTHER" id="PTHR31862:SF1">
    <property type="entry name" value="UPF0261 DOMAIN PROTEIN (AFU_ORTHOLOGUE AFUA_1G10120)"/>
    <property type="match status" value="1"/>
</dbReference>
<reference evidence="4" key="1">
    <citation type="submission" date="2018-02" db="EMBL/GenBank/DDBJ databases">
        <authorList>
            <person name="Hausmann B."/>
        </authorList>
    </citation>
    <scope>NUCLEOTIDE SEQUENCE [LARGE SCALE GENOMIC DNA]</scope>
    <source>
        <strain evidence="4">Peat soil MAG SbA5</strain>
    </source>
</reference>
<evidence type="ECO:0000259" key="1">
    <source>
        <dbReference type="Pfam" id="PF06792"/>
    </source>
</evidence>
<dbReference type="PANTHER" id="PTHR31862">
    <property type="entry name" value="UPF0261 DOMAIN PROTEIN (AFU_ORTHOLOGUE AFUA_1G10120)"/>
    <property type="match status" value="1"/>
</dbReference>
<proteinExistence type="predicted"/>
<dbReference type="Gene3D" id="3.40.50.12020">
    <property type="entry name" value="Uncharacterised protein family UPF0261, NN domain"/>
    <property type="match status" value="1"/>
</dbReference>
<dbReference type="NCBIfam" id="NF002674">
    <property type="entry name" value="PRK02399.1-2"/>
    <property type="match status" value="1"/>
</dbReference>